<dbReference type="Pfam" id="PF00225">
    <property type="entry name" value="Kinesin"/>
    <property type="match status" value="1"/>
</dbReference>
<gene>
    <name evidence="7" type="primary">KIF14</name>
    <name evidence="7" type="ORF">SNAT2548_LOCUS19951</name>
</gene>
<feature type="compositionally biased region" description="Basic and acidic residues" evidence="5">
    <location>
        <begin position="425"/>
        <end position="438"/>
    </location>
</feature>
<dbReference type="PRINTS" id="PR00380">
    <property type="entry name" value="KINESINHEAVY"/>
</dbReference>
<evidence type="ECO:0000256" key="2">
    <source>
        <dbReference type="ARBA" id="ARBA00023175"/>
    </source>
</evidence>
<evidence type="ECO:0000256" key="5">
    <source>
        <dbReference type="SAM" id="MobiDB-lite"/>
    </source>
</evidence>
<feature type="domain" description="Kinesin motor" evidence="6">
    <location>
        <begin position="6"/>
        <end position="314"/>
    </location>
</feature>
<comment type="caution">
    <text evidence="7">The sequence shown here is derived from an EMBL/GenBank/DDBJ whole genome shotgun (WGS) entry which is preliminary data.</text>
</comment>
<dbReference type="GO" id="GO:0007018">
    <property type="term" value="P:microtubule-based movement"/>
    <property type="evidence" value="ECO:0007669"/>
    <property type="project" value="InterPro"/>
</dbReference>
<dbReference type="AlphaFoldDB" id="A0A812Q3X9"/>
<feature type="binding site" evidence="3">
    <location>
        <begin position="90"/>
        <end position="97"/>
    </location>
    <ligand>
        <name>ATP</name>
        <dbReference type="ChEBI" id="CHEBI:30616"/>
    </ligand>
</feature>
<dbReference type="GO" id="GO:0008017">
    <property type="term" value="F:microtubule binding"/>
    <property type="evidence" value="ECO:0007669"/>
    <property type="project" value="InterPro"/>
</dbReference>
<dbReference type="PANTHER" id="PTHR47968:SF75">
    <property type="entry name" value="CENTROMERE-ASSOCIATED PROTEIN E"/>
    <property type="match status" value="1"/>
</dbReference>
<feature type="non-terminal residue" evidence="7">
    <location>
        <position position="470"/>
    </location>
</feature>
<keyword evidence="3" id="KW-0547">Nucleotide-binding</keyword>
<keyword evidence="1 4" id="KW-0175">Coiled coil</keyword>
<dbReference type="Gene3D" id="3.40.850.10">
    <property type="entry name" value="Kinesin motor domain"/>
    <property type="match status" value="1"/>
</dbReference>
<sequence length="470" mass="51612">MTPDETVFVAVRLRPFVGYEAKQPCFAASRNVISVPGQKKKTEFAFDCVMDSTDASKASYVSQERCYDMIGRRMVQQSMSGYHACLFCYGQTGSGKTYSFVGKNKEAEKGLLPRILSDLLNQNESLRSSGQVHCRAQILEVYNEKLRDLLNDASAKAPEIHVHPRVGVYVDGAVDAPVDTLEQLQTLLDTGLARASVAATARNSKSSRGHVVFRLLVENHEEDHTVVSSELFCVDLAGRENEKTTKVTGENFIELTFINRSSRASFRNSKLTLLLINALTGNSKTSLLATVSPALVNLDESMVTLNFAQTVKSIKVAARRVAKIDKDALIKSLSEELQSLKEQIKNGTATEGQDLHSQAELIRNMMESYKARWEEAKQTADLLRQNLAISRWRFAKASVKHELRDDEKPNEASGQEASDRVQTTHTDKATANDAKDAQNTKSAQQASGLGGVEASVGSVRSLPATHPSNA</sequence>
<dbReference type="InterPro" id="IPR036961">
    <property type="entry name" value="Kinesin_motor_dom_sf"/>
</dbReference>
<dbReference type="PROSITE" id="PS50067">
    <property type="entry name" value="KINESIN_MOTOR_2"/>
    <property type="match status" value="1"/>
</dbReference>
<organism evidence="7 8">
    <name type="scientific">Symbiodinium natans</name>
    <dbReference type="NCBI Taxonomy" id="878477"/>
    <lineage>
        <taxon>Eukaryota</taxon>
        <taxon>Sar</taxon>
        <taxon>Alveolata</taxon>
        <taxon>Dinophyceae</taxon>
        <taxon>Suessiales</taxon>
        <taxon>Symbiodiniaceae</taxon>
        <taxon>Symbiodinium</taxon>
    </lineage>
</organism>
<keyword evidence="2 3" id="KW-0505">Motor protein</keyword>
<dbReference type="GO" id="GO:0003777">
    <property type="term" value="F:microtubule motor activity"/>
    <property type="evidence" value="ECO:0007669"/>
    <property type="project" value="InterPro"/>
</dbReference>
<proteinExistence type="inferred from homology"/>
<reference evidence="7" key="1">
    <citation type="submission" date="2021-02" db="EMBL/GenBank/DDBJ databases">
        <authorList>
            <person name="Dougan E. K."/>
            <person name="Rhodes N."/>
            <person name="Thang M."/>
            <person name="Chan C."/>
        </authorList>
    </citation>
    <scope>NUCLEOTIDE SEQUENCE</scope>
</reference>
<accession>A0A812Q3X9</accession>
<evidence type="ECO:0000313" key="7">
    <source>
        <dbReference type="EMBL" id="CAE7367110.1"/>
    </source>
</evidence>
<keyword evidence="3" id="KW-0067">ATP-binding</keyword>
<dbReference type="Proteomes" id="UP000604046">
    <property type="component" value="Unassembled WGS sequence"/>
</dbReference>
<dbReference type="EMBL" id="CAJNDS010002194">
    <property type="protein sequence ID" value="CAE7367110.1"/>
    <property type="molecule type" value="Genomic_DNA"/>
</dbReference>
<protein>
    <submittedName>
        <fullName evidence="7">KIF14 protein</fullName>
    </submittedName>
</protein>
<dbReference type="SMART" id="SM00129">
    <property type="entry name" value="KISc"/>
    <property type="match status" value="1"/>
</dbReference>
<evidence type="ECO:0000256" key="4">
    <source>
        <dbReference type="SAM" id="Coils"/>
    </source>
</evidence>
<dbReference type="InterPro" id="IPR027640">
    <property type="entry name" value="Kinesin-like_fam"/>
</dbReference>
<evidence type="ECO:0000259" key="6">
    <source>
        <dbReference type="PROSITE" id="PS50067"/>
    </source>
</evidence>
<dbReference type="PANTHER" id="PTHR47968">
    <property type="entry name" value="CENTROMERE PROTEIN E"/>
    <property type="match status" value="1"/>
</dbReference>
<dbReference type="InterPro" id="IPR001752">
    <property type="entry name" value="Kinesin_motor_dom"/>
</dbReference>
<feature type="compositionally biased region" description="Basic and acidic residues" evidence="5">
    <location>
        <begin position="401"/>
        <end position="410"/>
    </location>
</feature>
<keyword evidence="8" id="KW-1185">Reference proteome</keyword>
<evidence type="ECO:0000256" key="1">
    <source>
        <dbReference type="ARBA" id="ARBA00023054"/>
    </source>
</evidence>
<evidence type="ECO:0000256" key="3">
    <source>
        <dbReference type="PROSITE-ProRule" id="PRU00283"/>
    </source>
</evidence>
<feature type="region of interest" description="Disordered" evidence="5">
    <location>
        <begin position="401"/>
        <end position="470"/>
    </location>
</feature>
<dbReference type="SUPFAM" id="SSF52540">
    <property type="entry name" value="P-loop containing nucleoside triphosphate hydrolases"/>
    <property type="match status" value="1"/>
</dbReference>
<dbReference type="GO" id="GO:0005524">
    <property type="term" value="F:ATP binding"/>
    <property type="evidence" value="ECO:0007669"/>
    <property type="project" value="UniProtKB-UniRule"/>
</dbReference>
<evidence type="ECO:0000313" key="8">
    <source>
        <dbReference type="Proteomes" id="UP000604046"/>
    </source>
</evidence>
<dbReference type="InterPro" id="IPR027417">
    <property type="entry name" value="P-loop_NTPase"/>
</dbReference>
<feature type="coiled-coil region" evidence="4">
    <location>
        <begin position="323"/>
        <end position="386"/>
    </location>
</feature>
<dbReference type="OrthoDB" id="3176171at2759"/>
<comment type="similarity">
    <text evidence="3">Belongs to the TRAFAC class myosin-kinesin ATPase superfamily. Kinesin family.</text>
</comment>
<name>A0A812Q3X9_9DINO</name>